<accession>A0A4P9W689</accession>
<evidence type="ECO:0000256" key="8">
    <source>
        <dbReference type="ARBA" id="ARBA00023136"/>
    </source>
</evidence>
<evidence type="ECO:0000256" key="2">
    <source>
        <dbReference type="ARBA" id="ARBA00008807"/>
    </source>
</evidence>
<dbReference type="EMBL" id="KZ997033">
    <property type="protein sequence ID" value="RKO87969.1"/>
    <property type="molecule type" value="Genomic_DNA"/>
</dbReference>
<feature type="transmembrane region" description="Helical" evidence="9">
    <location>
        <begin position="432"/>
        <end position="452"/>
    </location>
</feature>
<comment type="subcellular location">
    <subcellularLocation>
        <location evidence="1">Membrane</location>
        <topology evidence="1">Multi-pass membrane protein</topology>
    </subcellularLocation>
</comment>
<keyword evidence="4 9" id="KW-0812">Transmembrane</keyword>
<protein>
    <submittedName>
        <fullName evidence="10">OPT oligopeptide transporter protein-domain-containing protein</fullName>
    </submittedName>
</protein>
<feature type="transmembrane region" description="Helical" evidence="9">
    <location>
        <begin position="25"/>
        <end position="47"/>
    </location>
</feature>
<feature type="transmembrane region" description="Helical" evidence="9">
    <location>
        <begin position="667"/>
        <end position="689"/>
    </location>
</feature>
<evidence type="ECO:0000256" key="9">
    <source>
        <dbReference type="SAM" id="Phobius"/>
    </source>
</evidence>
<keyword evidence="6" id="KW-0653">Protein transport</keyword>
<sequence>EQSIIPEVAATVPVSDDPTLPVLTFRFWVIGTFFSAFAAAIAQFMYFRAVQVTLNSFAVILMSYPVGFYWPFNFFFARGTFIGGSLNPGPYNIKEHTLIVIAATTNINPAYATDILAVQRIFYGPNQDPDVPDPEGLNVGWTAAVLLLWTTQCVGYGFAGLCRSWLVYPAAMWWPSNLVTSNLLHVFHNKSNEGLVSERVAVFRKLTCLVIMYEFLPQYFAPVLAKIAIGCYMLGGIGLVPQLVSLNQNRGGGLGVISLDWQNASVFAPLYTPLWAQINQMAPMLVSAWIVAPIMYKANIWDAQMYPLAAAGSYAENGTHYQVRAILNADRVVTDAAYKAYSPLRLTAYWALMYGCSFACVTSVLTHTALFHGKEIAEGFRSSRNQEQEDVHMKMMRKYPEVPSWWYFVTLVLFLGLSIFTVEFYTDYQLRWWGILFAMVTVIIFIIPIGIVQAISNIQIGTNVVTEFIFGLAVPGQAIANVCFKTYGYTSLAQALSLVSDLKLGIYMKIPPKAMFVCQLWATIVGAIINYNVLDVLIRNVPDIWLACHGSALPIRPAWDSNKPLIFYTASLIWGAVGPARMFGPGSLYYPLLYFFLIGAVVPVPVWLLHRRYPKFGWEYLHFPILFLNFGSGTPSGYAQSYIQVPILSYLSQYYAKRYRRNWYDKYNYTVSAALDSGTIVTAIALYLVFSLVNIFRLPLIFALFWWIMFAHSQNPSAGQPQCRKLRILGAQPQLDGLPRSGLLHQPICGVGL</sequence>
<organism evidence="10 11">
    <name type="scientific">Blyttiomyces helicus</name>
    <dbReference type="NCBI Taxonomy" id="388810"/>
    <lineage>
        <taxon>Eukaryota</taxon>
        <taxon>Fungi</taxon>
        <taxon>Fungi incertae sedis</taxon>
        <taxon>Chytridiomycota</taxon>
        <taxon>Chytridiomycota incertae sedis</taxon>
        <taxon>Chytridiomycetes</taxon>
        <taxon>Chytridiomycetes incertae sedis</taxon>
        <taxon>Blyttiomyces</taxon>
    </lineage>
</organism>
<feature type="transmembrane region" description="Helical" evidence="9">
    <location>
        <begin position="139"/>
        <end position="159"/>
    </location>
</feature>
<dbReference type="InterPro" id="IPR004648">
    <property type="entry name" value="Oligpept_transpt"/>
</dbReference>
<dbReference type="PANTHER" id="PTHR22601">
    <property type="entry name" value="ISP4 LIKE PROTEIN"/>
    <property type="match status" value="1"/>
</dbReference>
<feature type="transmembrane region" description="Helical" evidence="9">
    <location>
        <begin position="589"/>
        <end position="609"/>
    </location>
</feature>
<feature type="non-terminal residue" evidence="10">
    <location>
        <position position="1"/>
    </location>
</feature>
<dbReference type="OrthoDB" id="9986677at2759"/>
<feature type="transmembrane region" description="Helical" evidence="9">
    <location>
        <begin position="405"/>
        <end position="426"/>
    </location>
</feature>
<keyword evidence="7 9" id="KW-1133">Transmembrane helix</keyword>
<evidence type="ECO:0000256" key="4">
    <source>
        <dbReference type="ARBA" id="ARBA00022692"/>
    </source>
</evidence>
<keyword evidence="3" id="KW-0813">Transport</keyword>
<dbReference type="GO" id="GO:0035673">
    <property type="term" value="F:oligopeptide transmembrane transporter activity"/>
    <property type="evidence" value="ECO:0007669"/>
    <property type="project" value="InterPro"/>
</dbReference>
<keyword evidence="11" id="KW-1185">Reference proteome</keyword>
<feature type="transmembrane region" description="Helical" evidence="9">
    <location>
        <begin position="695"/>
        <end position="712"/>
    </location>
</feature>
<reference evidence="11" key="1">
    <citation type="journal article" date="2018" name="Nat. Microbiol.">
        <title>Leveraging single-cell genomics to expand the fungal tree of life.</title>
        <authorList>
            <person name="Ahrendt S.R."/>
            <person name="Quandt C.A."/>
            <person name="Ciobanu D."/>
            <person name="Clum A."/>
            <person name="Salamov A."/>
            <person name="Andreopoulos B."/>
            <person name="Cheng J.F."/>
            <person name="Woyke T."/>
            <person name="Pelin A."/>
            <person name="Henrissat B."/>
            <person name="Reynolds N.K."/>
            <person name="Benny G.L."/>
            <person name="Smith M.E."/>
            <person name="James T.Y."/>
            <person name="Grigoriev I.V."/>
        </authorList>
    </citation>
    <scope>NUCLEOTIDE SEQUENCE [LARGE SCALE GENOMIC DNA]</scope>
</reference>
<proteinExistence type="inferred from homology"/>
<evidence type="ECO:0000256" key="7">
    <source>
        <dbReference type="ARBA" id="ARBA00022989"/>
    </source>
</evidence>
<dbReference type="NCBIfam" id="TIGR00728">
    <property type="entry name" value="OPT_sfam"/>
    <property type="match status" value="1"/>
</dbReference>
<dbReference type="NCBIfam" id="TIGR00727">
    <property type="entry name" value="ISP4_OPT"/>
    <property type="match status" value="1"/>
</dbReference>
<dbReference type="Proteomes" id="UP000269721">
    <property type="component" value="Unassembled WGS sequence"/>
</dbReference>
<evidence type="ECO:0000313" key="10">
    <source>
        <dbReference type="EMBL" id="RKO87969.1"/>
    </source>
</evidence>
<dbReference type="Pfam" id="PF03169">
    <property type="entry name" value="OPT"/>
    <property type="match status" value="1"/>
</dbReference>
<name>A0A4P9W689_9FUNG</name>
<evidence type="ECO:0000256" key="6">
    <source>
        <dbReference type="ARBA" id="ARBA00022927"/>
    </source>
</evidence>
<keyword evidence="5" id="KW-0571">Peptide transport</keyword>
<feature type="transmembrane region" description="Helical" evidence="9">
    <location>
        <begin position="54"/>
        <end position="72"/>
    </location>
</feature>
<evidence type="ECO:0000313" key="11">
    <source>
        <dbReference type="Proteomes" id="UP000269721"/>
    </source>
</evidence>
<evidence type="ECO:0000256" key="5">
    <source>
        <dbReference type="ARBA" id="ARBA00022856"/>
    </source>
</evidence>
<evidence type="ECO:0000256" key="1">
    <source>
        <dbReference type="ARBA" id="ARBA00004141"/>
    </source>
</evidence>
<dbReference type="GO" id="GO:0016020">
    <property type="term" value="C:membrane"/>
    <property type="evidence" value="ECO:0007669"/>
    <property type="project" value="UniProtKB-SubCell"/>
</dbReference>
<gene>
    <name evidence="10" type="ORF">BDK51DRAFT_21937</name>
</gene>
<dbReference type="AlphaFoldDB" id="A0A4P9W689"/>
<evidence type="ECO:0000256" key="3">
    <source>
        <dbReference type="ARBA" id="ARBA00022448"/>
    </source>
</evidence>
<keyword evidence="8 9" id="KW-0472">Membrane</keyword>
<dbReference type="GO" id="GO:0015031">
    <property type="term" value="P:protein transport"/>
    <property type="evidence" value="ECO:0007669"/>
    <property type="project" value="UniProtKB-KW"/>
</dbReference>
<feature type="transmembrane region" description="Helical" evidence="9">
    <location>
        <begin position="219"/>
        <end position="240"/>
    </location>
</feature>
<comment type="similarity">
    <text evidence="2">Belongs to the oligopeptide OPT transporter family.</text>
</comment>
<dbReference type="InterPro" id="IPR004813">
    <property type="entry name" value="OPT"/>
</dbReference>